<reference evidence="9" key="1">
    <citation type="submission" date="2013-05" db="EMBL/GenBank/DDBJ databases">
        <authorList>
            <person name="Yim A.K.Y."/>
            <person name="Chan T.F."/>
            <person name="Ji K.M."/>
            <person name="Liu X.Y."/>
            <person name="Zhou J.W."/>
            <person name="Li R.Q."/>
            <person name="Yang K.Y."/>
            <person name="Li J."/>
            <person name="Li M."/>
            <person name="Law P.T.W."/>
            <person name="Wu Y.L."/>
            <person name="Cai Z.L."/>
            <person name="Qin H."/>
            <person name="Bao Y."/>
            <person name="Leung R.K.K."/>
            <person name="Ng P.K.S."/>
            <person name="Zou J."/>
            <person name="Zhong X.J."/>
            <person name="Ran P.X."/>
            <person name="Zhong N.S."/>
            <person name="Liu Z.G."/>
            <person name="Tsui S.K.W."/>
        </authorList>
    </citation>
    <scope>NUCLEOTIDE SEQUENCE</scope>
    <source>
        <strain evidence="9">Derf</strain>
        <tissue evidence="9">Whole organism</tissue>
    </source>
</reference>
<feature type="region of interest" description="Disordered" evidence="7">
    <location>
        <begin position="1018"/>
        <end position="1086"/>
    </location>
</feature>
<dbReference type="Gene3D" id="3.40.605.10">
    <property type="entry name" value="Aldehyde Dehydrogenase, Chain A, domain 1"/>
    <property type="match status" value="1"/>
</dbReference>
<evidence type="ECO:0000256" key="6">
    <source>
        <dbReference type="ARBA" id="ARBA00030806"/>
    </source>
</evidence>
<dbReference type="PANTHER" id="PTHR43353">
    <property type="entry name" value="SUCCINATE-SEMIALDEHYDE DEHYDROGENASE, MITOCHONDRIAL"/>
    <property type="match status" value="1"/>
</dbReference>
<dbReference type="InterPro" id="IPR036034">
    <property type="entry name" value="PDZ_sf"/>
</dbReference>
<dbReference type="FunFam" id="3.40.309.10:FF:000004">
    <property type="entry name" value="Succinate-semialdehyde dehydrogenase I"/>
    <property type="match status" value="1"/>
</dbReference>
<evidence type="ECO:0000256" key="1">
    <source>
        <dbReference type="ARBA" id="ARBA00005176"/>
    </source>
</evidence>
<dbReference type="AlphaFoldDB" id="A0A922HWH3"/>
<evidence type="ECO:0000313" key="10">
    <source>
        <dbReference type="Proteomes" id="UP000790347"/>
    </source>
</evidence>
<organism evidence="9 10">
    <name type="scientific">Dermatophagoides farinae</name>
    <name type="common">American house dust mite</name>
    <dbReference type="NCBI Taxonomy" id="6954"/>
    <lineage>
        <taxon>Eukaryota</taxon>
        <taxon>Metazoa</taxon>
        <taxon>Ecdysozoa</taxon>
        <taxon>Arthropoda</taxon>
        <taxon>Chelicerata</taxon>
        <taxon>Arachnida</taxon>
        <taxon>Acari</taxon>
        <taxon>Acariformes</taxon>
        <taxon>Sarcoptiformes</taxon>
        <taxon>Astigmata</taxon>
        <taxon>Psoroptidia</taxon>
        <taxon>Analgoidea</taxon>
        <taxon>Pyroglyphidae</taxon>
        <taxon>Dermatophagoidinae</taxon>
        <taxon>Dermatophagoides</taxon>
    </lineage>
</organism>
<evidence type="ECO:0000256" key="2">
    <source>
        <dbReference type="ARBA" id="ARBA00009986"/>
    </source>
</evidence>
<dbReference type="GO" id="GO:0004777">
    <property type="term" value="F:succinate-semialdehyde dehydrogenase (NAD+) activity"/>
    <property type="evidence" value="ECO:0007669"/>
    <property type="project" value="UniProtKB-EC"/>
</dbReference>
<evidence type="ECO:0000256" key="3">
    <source>
        <dbReference type="ARBA" id="ARBA00013051"/>
    </source>
</evidence>
<reference evidence="9" key="2">
    <citation type="journal article" date="2022" name="Res Sq">
        <title>Comparative Genomics Reveals Insights into the Divergent Evolution of Astigmatic Mites and Household Pest Adaptations.</title>
        <authorList>
            <person name="Xiong Q."/>
            <person name="Wan A.T.-Y."/>
            <person name="Liu X.-Y."/>
            <person name="Fung C.S.-H."/>
            <person name="Xiao X."/>
            <person name="Malainual N."/>
            <person name="Hou J."/>
            <person name="Wang L."/>
            <person name="Wang M."/>
            <person name="Yang K."/>
            <person name="Cui Y."/>
            <person name="Leung E."/>
            <person name="Nong W."/>
            <person name="Shin S.-K."/>
            <person name="Au S."/>
            <person name="Jeong K.Y."/>
            <person name="Chew F.T."/>
            <person name="Hui J."/>
            <person name="Leung T.F."/>
            <person name="Tungtrongchitr A."/>
            <person name="Zhong N."/>
            <person name="Liu Z."/>
            <person name="Tsui S."/>
        </authorList>
    </citation>
    <scope>NUCLEOTIDE SEQUENCE</scope>
    <source>
        <strain evidence="9">Derf</strain>
        <tissue evidence="9">Whole organism</tissue>
    </source>
</reference>
<feature type="compositionally biased region" description="Polar residues" evidence="7">
    <location>
        <begin position="1060"/>
        <end position="1074"/>
    </location>
</feature>
<dbReference type="Pfam" id="PF00171">
    <property type="entry name" value="Aldedh"/>
    <property type="match status" value="1"/>
</dbReference>
<dbReference type="EMBL" id="ASGP02000004">
    <property type="protein sequence ID" value="KAH9511665.1"/>
    <property type="molecule type" value="Genomic_DNA"/>
</dbReference>
<evidence type="ECO:0000256" key="5">
    <source>
        <dbReference type="ARBA" id="ARBA00023002"/>
    </source>
</evidence>
<dbReference type="Gene3D" id="2.30.42.10">
    <property type="match status" value="1"/>
</dbReference>
<dbReference type="SMART" id="SM00228">
    <property type="entry name" value="PDZ"/>
    <property type="match status" value="1"/>
</dbReference>
<dbReference type="PANTHER" id="PTHR43353:SF5">
    <property type="entry name" value="SUCCINATE-SEMIALDEHYDE DEHYDROGENASE, MITOCHONDRIAL"/>
    <property type="match status" value="1"/>
</dbReference>
<dbReference type="Proteomes" id="UP000790347">
    <property type="component" value="Unassembled WGS sequence"/>
</dbReference>
<dbReference type="CDD" id="cd07103">
    <property type="entry name" value="ALDH_F5_SSADH_GabD"/>
    <property type="match status" value="1"/>
</dbReference>
<dbReference type="InterPro" id="IPR015590">
    <property type="entry name" value="Aldehyde_DH_dom"/>
</dbReference>
<proteinExistence type="inferred from homology"/>
<dbReference type="GO" id="GO:0009450">
    <property type="term" value="P:gamma-aminobutyric acid catabolic process"/>
    <property type="evidence" value="ECO:0007669"/>
    <property type="project" value="TreeGrafter"/>
</dbReference>
<evidence type="ECO:0000256" key="4">
    <source>
        <dbReference type="ARBA" id="ARBA00019842"/>
    </source>
</evidence>
<keyword evidence="5" id="KW-0560">Oxidoreductase</keyword>
<feature type="region of interest" description="Disordered" evidence="7">
    <location>
        <begin position="821"/>
        <end position="846"/>
    </location>
</feature>
<dbReference type="SUPFAM" id="SSF53720">
    <property type="entry name" value="ALDH-like"/>
    <property type="match status" value="1"/>
</dbReference>
<dbReference type="PROSITE" id="PS00070">
    <property type="entry name" value="ALDEHYDE_DEHYDR_CYS"/>
    <property type="match status" value="1"/>
</dbReference>
<evidence type="ECO:0000256" key="7">
    <source>
        <dbReference type="SAM" id="MobiDB-lite"/>
    </source>
</evidence>
<keyword evidence="10" id="KW-1185">Reference proteome</keyword>
<comment type="caution">
    <text evidence="9">The sequence shown here is derived from an EMBL/GenBank/DDBJ whole genome shotgun (WGS) entry which is preliminary data.</text>
</comment>
<comment type="similarity">
    <text evidence="2">Belongs to the aldehyde dehydrogenase family.</text>
</comment>
<dbReference type="FunFam" id="3.40.605.10:FF:000005">
    <property type="entry name" value="Succinate-semialdehyde dehydrogenase I"/>
    <property type="match status" value="1"/>
</dbReference>
<gene>
    <name evidence="9" type="primary">ALDH5A1</name>
    <name evidence="9" type="ORF">DERF_010113</name>
</gene>
<dbReference type="InterPro" id="IPR016162">
    <property type="entry name" value="Ald_DH_N"/>
</dbReference>
<evidence type="ECO:0000259" key="8">
    <source>
        <dbReference type="PROSITE" id="PS50106"/>
    </source>
</evidence>
<dbReference type="SUPFAM" id="SSF50156">
    <property type="entry name" value="PDZ domain-like"/>
    <property type="match status" value="1"/>
</dbReference>
<dbReference type="Gene3D" id="3.40.309.10">
    <property type="entry name" value="Aldehyde Dehydrogenase, Chain A, domain 2"/>
    <property type="match status" value="1"/>
</dbReference>
<dbReference type="InterPro" id="IPR050740">
    <property type="entry name" value="Aldehyde_DH_Superfamily"/>
</dbReference>
<dbReference type="EC" id="1.2.1.24" evidence="3"/>
<dbReference type="InterPro" id="IPR016163">
    <property type="entry name" value="Ald_DH_C"/>
</dbReference>
<feature type="region of interest" description="Disordered" evidence="7">
    <location>
        <begin position="633"/>
        <end position="668"/>
    </location>
</feature>
<dbReference type="PROSITE" id="PS50106">
    <property type="entry name" value="PDZ"/>
    <property type="match status" value="1"/>
</dbReference>
<name>A0A922HWH3_DERFA</name>
<feature type="compositionally biased region" description="Basic residues" evidence="7">
    <location>
        <begin position="646"/>
        <end position="656"/>
    </location>
</feature>
<comment type="pathway">
    <text evidence="1">Amino-acid degradation; 4-aminobutanoate degradation.</text>
</comment>
<protein>
    <recommendedName>
        <fullName evidence="4">Succinate-semialdehyde dehydrogenase, mitochondrial</fullName>
        <ecNumber evidence="3">1.2.1.24</ecNumber>
    </recommendedName>
    <alternativeName>
        <fullName evidence="6">NAD(+)-dependent succinic semialdehyde dehydrogenase</fullName>
    </alternativeName>
</protein>
<sequence>MSFITKSILITNIGQKQRWSTTASIIRTFSSHSQNDLYRSLIFEKAFIDGKFCQSENGEKFKVFNPSNGKLIGNVADCTVNDVKRAVQVAKKSFNDHWSQTLAKDRAQLLKRLFTLQLDNAEPLAQLITAEMGKPLRESRGEIMYGASFLEWFAEQARRIHGEILQSPWPDKRISYRKEPSGVVAIITPVWNFPNAMVTRKLAAALAAGCTVVIKPPEDTPFSVLALAALSIKAGFPPGVINIVPVSRQNTQNIGSYICNNSDISVISFTGSTSVGKWLIKNSANTVKRVCLELGGDAPFIVFDSANIDKAVQGCIVSKFRNAGQTCVCANRIFVQDGIHDQFVNALAEQMQKELIIGDGFDDHTTIGPLINEKAVEKVISHVEDAQNKGAKILIGGRKHEKGGYFFQPTLMTNAKSDMLIAHEETFGPVAAVFRFKTEDEVIRIANDCRRGLAGYFYSQDYAQIERVTRRLEVGMIGINDGILSCCEAPFGGVKESGLGREGSHFGVDEFLDVKYLFKSMWQIIEKTFDSAFFNANHSLGFIQQFISQINDGILAENLGEQLEHLIQNVVEQLSVLAFCFAQIMCKTILFSENCFIIKERLSRLQMENFHLKSDKSFMDFFRKIIPNLPIENRRSDSRSQNPSNRSKRTKRKSKSKPITDHGRKSVSSKKINSNVIVGDNFENNLIYNLSQNDRLNIRFNHRHYYETDAFRMVYRNFKETELISNLRSENLDRQREIIMLETELATHRLMVRYLNNQLSGRIQQIQLLTRDRKDSNFDQVWSDLESEISLNKFKTISNALNTSSVEHGILMNLFRMQNNTSTSTDDHDADDDDQTVVEPNETEKQSIDQIDEIVNDDNDDDNDRIMENEKSMIECKNFQKSWYNIGQFRFIIIDLNDEALGISITGGKEYGLPIFISKIHPNTPAQRSLSFITGDIILSVNFIDFTDLTHDEAVDLLKNLSGHCRFGVVYLKIDGKKGSIMKKFSNDQQYDNQQKQSFVDYYRSIFNATVMSPFQLSSSSSSSDDNDDYPQISSICDRQTDDDDCDSDYKPLQDIEIPQKQQQSVEIGNQTGKNAIPGMAKLRLK</sequence>
<dbReference type="Pfam" id="PF00595">
    <property type="entry name" value="PDZ"/>
    <property type="match status" value="1"/>
</dbReference>
<evidence type="ECO:0000313" key="9">
    <source>
        <dbReference type="EMBL" id="KAH9511665.1"/>
    </source>
</evidence>
<dbReference type="InterPro" id="IPR016161">
    <property type="entry name" value="Ald_DH/histidinol_DH"/>
</dbReference>
<dbReference type="InterPro" id="IPR016160">
    <property type="entry name" value="Ald_DH_CS_CYS"/>
</dbReference>
<feature type="domain" description="PDZ" evidence="8">
    <location>
        <begin position="891"/>
        <end position="973"/>
    </location>
</feature>
<accession>A0A922HWH3</accession>
<dbReference type="InterPro" id="IPR001478">
    <property type="entry name" value="PDZ"/>
</dbReference>